<evidence type="ECO:0000256" key="2">
    <source>
        <dbReference type="SAM" id="SignalP"/>
    </source>
</evidence>
<dbReference type="AlphaFoldDB" id="A0A022KSA3"/>
<organism evidence="3 4">
    <name type="scientific">Brachybacterium muris UCD-AY4</name>
    <dbReference type="NCBI Taxonomy" id="1249481"/>
    <lineage>
        <taxon>Bacteria</taxon>
        <taxon>Bacillati</taxon>
        <taxon>Actinomycetota</taxon>
        <taxon>Actinomycetes</taxon>
        <taxon>Micrococcales</taxon>
        <taxon>Dermabacteraceae</taxon>
        <taxon>Brachybacterium</taxon>
    </lineage>
</organism>
<proteinExistence type="predicted"/>
<dbReference type="PROSITE" id="PS51257">
    <property type="entry name" value="PROKAR_LIPOPROTEIN"/>
    <property type="match status" value="1"/>
</dbReference>
<comment type="caution">
    <text evidence="3">The sequence shown here is derived from an EMBL/GenBank/DDBJ whole genome shotgun (WGS) entry which is preliminary data.</text>
</comment>
<protein>
    <submittedName>
        <fullName evidence="3">Uncharacterized protein</fullName>
    </submittedName>
</protein>
<name>A0A022KSA3_9MICO</name>
<feature type="region of interest" description="Disordered" evidence="1">
    <location>
        <begin position="31"/>
        <end position="83"/>
    </location>
</feature>
<evidence type="ECO:0000313" key="3">
    <source>
        <dbReference type="EMBL" id="EYT48579.1"/>
    </source>
</evidence>
<dbReference type="HOGENOM" id="CLU_1173656_0_0_11"/>
<dbReference type="Proteomes" id="UP000019754">
    <property type="component" value="Unassembled WGS sequence"/>
</dbReference>
<accession>A0A022KSA3</accession>
<feature type="compositionally biased region" description="Acidic residues" evidence="1">
    <location>
        <begin position="48"/>
        <end position="61"/>
    </location>
</feature>
<dbReference type="OrthoDB" id="4794171at2"/>
<keyword evidence="2" id="KW-0732">Signal</keyword>
<sequence>MNATARSTSRIVRGLAAASLITALAAGCQFGIGEDEQPTGGSDPAVEQGEDPAGDGSETDQQDPQASDGGSEGGGDGTAGSDEEDAVVDDDAAAAGVDLSGVGEPVATAEIPATVEGNDEATMTVELFGLERRDDTVVATFAFTVNSDTGSQDARQLYHFLGNSGWHPYAIDTVNLNKHGVLGGAKVGQTDYQSMRFKPGQTFYAYASFAAPPEDVTAMDVMMVDGAPMVTGVEIR</sequence>
<dbReference type="STRING" id="1249481.D641_0111795"/>
<feature type="chain" id="PRO_5001501442" evidence="2">
    <location>
        <begin position="26"/>
        <end position="236"/>
    </location>
</feature>
<evidence type="ECO:0000256" key="1">
    <source>
        <dbReference type="SAM" id="MobiDB-lite"/>
    </source>
</evidence>
<gene>
    <name evidence="3" type="ORF">D641_0111795</name>
</gene>
<reference evidence="3 4" key="1">
    <citation type="journal article" date="2013" name="Genome Announc.">
        <title>Draft genome sequence of an Actinobacterium, Brachybacterium muris strain UCD-AY4.</title>
        <authorList>
            <person name="Lo J.R."/>
            <person name="Lang J.M."/>
            <person name="Darling A.E."/>
            <person name="Eisen J.A."/>
            <person name="Coil D.A."/>
        </authorList>
    </citation>
    <scope>NUCLEOTIDE SEQUENCE [LARGE SCALE GENOMIC DNA]</scope>
    <source>
        <strain evidence="3 4">UCD-AY4</strain>
    </source>
</reference>
<keyword evidence="4" id="KW-1185">Reference proteome</keyword>
<feature type="signal peptide" evidence="2">
    <location>
        <begin position="1"/>
        <end position="25"/>
    </location>
</feature>
<evidence type="ECO:0000313" key="4">
    <source>
        <dbReference type="Proteomes" id="UP000019754"/>
    </source>
</evidence>
<dbReference type="RefSeq" id="WP_017823715.1">
    <property type="nucleotide sequence ID" value="NZ_AORC01000014.1"/>
</dbReference>
<dbReference type="EMBL" id="AORC01000014">
    <property type="protein sequence ID" value="EYT48579.1"/>
    <property type="molecule type" value="Genomic_DNA"/>
</dbReference>